<keyword evidence="1" id="KW-0732">Signal</keyword>
<dbReference type="Pfam" id="PF09917">
    <property type="entry name" value="DUF2147"/>
    <property type="match status" value="1"/>
</dbReference>
<dbReference type="AlphaFoldDB" id="A0A3A8F7T9"/>
<evidence type="ECO:0000313" key="3">
    <source>
        <dbReference type="EMBL" id="RKG38434.1"/>
    </source>
</evidence>
<feature type="signal peptide" evidence="1">
    <location>
        <begin position="1"/>
        <end position="23"/>
    </location>
</feature>
<gene>
    <name evidence="3" type="ORF">D7V20_07840</name>
</gene>
<dbReference type="Proteomes" id="UP000280405">
    <property type="component" value="Unassembled WGS sequence"/>
</dbReference>
<proteinExistence type="predicted"/>
<dbReference type="InterPro" id="IPR019223">
    <property type="entry name" value="DUF2147"/>
</dbReference>
<dbReference type="EMBL" id="RAXT01000011">
    <property type="protein sequence ID" value="RKG38434.1"/>
    <property type="molecule type" value="Genomic_DNA"/>
</dbReference>
<evidence type="ECO:0000256" key="1">
    <source>
        <dbReference type="SAM" id="SignalP"/>
    </source>
</evidence>
<reference evidence="3 4" key="1">
    <citation type="submission" date="2018-09" db="EMBL/GenBank/DDBJ databases">
        <title>The draft genome of Acinetobacter spp. strains.</title>
        <authorList>
            <person name="Qin J."/>
            <person name="Feng Y."/>
            <person name="Zong Z."/>
        </authorList>
    </citation>
    <scope>NUCLEOTIDE SEQUENCE [LARGE SCALE GENOMIC DNA]</scope>
    <source>
        <strain evidence="3 4">WCHAc060115</strain>
    </source>
</reference>
<accession>A0A3A8F7T9</accession>
<dbReference type="Gene3D" id="2.40.128.520">
    <property type="match status" value="1"/>
</dbReference>
<organism evidence="3 4">
    <name type="scientific">Acinetobacter rongchengensis</name>
    <dbReference type="NCBI Taxonomy" id="2419601"/>
    <lineage>
        <taxon>Bacteria</taxon>
        <taxon>Pseudomonadati</taxon>
        <taxon>Pseudomonadota</taxon>
        <taxon>Gammaproteobacteria</taxon>
        <taxon>Moraxellales</taxon>
        <taxon>Moraxellaceae</taxon>
        <taxon>Acinetobacter</taxon>
    </lineage>
</organism>
<protein>
    <submittedName>
        <fullName evidence="3">DUF2147 domain-containing protein</fullName>
    </submittedName>
</protein>
<dbReference type="PANTHER" id="PTHR36919:SF3">
    <property type="entry name" value="BLL5882 PROTEIN"/>
    <property type="match status" value="1"/>
</dbReference>
<keyword evidence="4" id="KW-1185">Reference proteome</keyword>
<dbReference type="OrthoDB" id="9814399at2"/>
<feature type="chain" id="PRO_5017383830" evidence="1">
    <location>
        <begin position="24"/>
        <end position="150"/>
    </location>
</feature>
<dbReference type="PANTHER" id="PTHR36919">
    <property type="entry name" value="BLR1215 PROTEIN"/>
    <property type="match status" value="1"/>
</dbReference>
<evidence type="ECO:0000259" key="2">
    <source>
        <dbReference type="Pfam" id="PF09917"/>
    </source>
</evidence>
<name>A0A3A8F7T9_9GAMM</name>
<evidence type="ECO:0000313" key="4">
    <source>
        <dbReference type="Proteomes" id="UP000280405"/>
    </source>
</evidence>
<comment type="caution">
    <text evidence="3">The sequence shown here is derived from an EMBL/GenBank/DDBJ whole genome shotgun (WGS) entry which is preliminary data.</text>
</comment>
<feature type="domain" description="DUF2147" evidence="2">
    <location>
        <begin position="28"/>
        <end position="148"/>
    </location>
</feature>
<dbReference type="RefSeq" id="WP_120383754.1">
    <property type="nucleotide sequence ID" value="NZ_RAXT01000011.1"/>
</dbReference>
<sequence>MNNYVKIAVANLLFGLSIQNSFAQDIVGIWQSIDDKTNAPKALIEIKKDASGEYSGTIIKVTPSAGYKPQELCTKCTGSLKNKPILGMTIFSKVKEVKPNQFGNGYIVDPLSGKYYKINIKLSSNGNNIRVHGYIGIQAIGRTQTWVREK</sequence>